<feature type="signal peptide" evidence="1">
    <location>
        <begin position="1"/>
        <end position="23"/>
    </location>
</feature>
<evidence type="ECO:0000256" key="1">
    <source>
        <dbReference type="SAM" id="SignalP"/>
    </source>
</evidence>
<feature type="chain" id="PRO_5046395069" evidence="1">
    <location>
        <begin position="24"/>
        <end position="92"/>
    </location>
</feature>
<comment type="caution">
    <text evidence="2">The sequence shown here is derived from an EMBL/GenBank/DDBJ whole genome shotgun (WGS) entry which is preliminary data.</text>
</comment>
<dbReference type="EMBL" id="JBBHJY010000003">
    <property type="protein sequence ID" value="MEJ6009915.1"/>
    <property type="molecule type" value="Genomic_DNA"/>
</dbReference>
<reference evidence="2 3" key="1">
    <citation type="submission" date="2024-03" db="EMBL/GenBank/DDBJ databases">
        <authorList>
            <person name="Jo J.-H."/>
        </authorList>
    </citation>
    <scope>NUCLEOTIDE SEQUENCE [LARGE SCALE GENOMIC DNA]</scope>
    <source>
        <strain evidence="2 3">AS3R-12</strain>
    </source>
</reference>
<evidence type="ECO:0000313" key="3">
    <source>
        <dbReference type="Proteomes" id="UP001379235"/>
    </source>
</evidence>
<sequence length="92" mass="9710">MKRIILAFLALLGLVAQSAPVQARMCGVGSEQVGAVSSVRVQRQALTAQVAPSAAAVAKPDRKDRDCTPAAAERKRPVYIPAVQLGSDRARE</sequence>
<organism evidence="2 3">
    <name type="scientific">Novosphingobium aquae</name>
    <dbReference type="NCBI Taxonomy" id="3133435"/>
    <lineage>
        <taxon>Bacteria</taxon>
        <taxon>Pseudomonadati</taxon>
        <taxon>Pseudomonadota</taxon>
        <taxon>Alphaproteobacteria</taxon>
        <taxon>Sphingomonadales</taxon>
        <taxon>Sphingomonadaceae</taxon>
        <taxon>Novosphingobium</taxon>
    </lineage>
</organism>
<name>A0ABU8S7H1_9SPHN</name>
<accession>A0ABU8S7H1</accession>
<protein>
    <submittedName>
        <fullName evidence="2">Uncharacterized protein</fullName>
    </submittedName>
</protein>
<keyword evidence="3" id="KW-1185">Reference proteome</keyword>
<evidence type="ECO:0000313" key="2">
    <source>
        <dbReference type="EMBL" id="MEJ6009915.1"/>
    </source>
</evidence>
<keyword evidence="1" id="KW-0732">Signal</keyword>
<gene>
    <name evidence="2" type="ORF">WG900_08275</name>
</gene>
<proteinExistence type="predicted"/>
<dbReference type="Proteomes" id="UP001379235">
    <property type="component" value="Unassembled WGS sequence"/>
</dbReference>
<dbReference type="RefSeq" id="WP_339966238.1">
    <property type="nucleotide sequence ID" value="NZ_JBBHJY010000003.1"/>
</dbReference>